<dbReference type="Proteomes" id="UP000019118">
    <property type="component" value="Unassembled WGS sequence"/>
</dbReference>
<keyword evidence="1" id="KW-0175">Coiled coil</keyword>
<gene>
    <name evidence="2" type="primary">109539296</name>
</gene>
<feature type="coiled-coil region" evidence="1">
    <location>
        <begin position="27"/>
        <end position="54"/>
    </location>
</feature>
<evidence type="ECO:0000313" key="3">
    <source>
        <dbReference type="Proteomes" id="UP000019118"/>
    </source>
</evidence>
<dbReference type="EnsemblMetazoa" id="XM_019906955.1">
    <property type="protein sequence ID" value="XP_019762514.1"/>
    <property type="gene ID" value="LOC109539296"/>
</dbReference>
<evidence type="ECO:0008006" key="4">
    <source>
        <dbReference type="Google" id="ProtNLM"/>
    </source>
</evidence>
<sequence>MLIGEVTQSNRKVEKKNVEERIVIEGMTLFKKQKEEARRRKVAEQQEMREMMERYWPWERATDAKPRGLRNLRLEELFPNKDYQSAKRFVGTLDLGRPGCGAPNIRDGQKLIKTKEDPQLRFQLGSKDLRRAVDNTLRYKTNRQEQMEYKNALDRLVEEKKQKQLKEKLLEAENEQRNSIFSPPWGKRGPGGRPWRHPGTIGLGFLRSMGWSSEDTLMNLEKAALAQKLKDKKNYENFKNTKVVPPNRVIKLDPIICPTNSSKKFVPPNKSRKLPQFSGNKENGVELVELLAKDRRTPIKIPLCSTDVTLHKDRETGKSCILSRKDSAYLKELTQQMVNKRQQVQKLKSVEEETSRRHFSTWESFWGKPGHGAPRSAVKKGSIERLLYPQMVPIGVA</sequence>
<evidence type="ECO:0000313" key="2">
    <source>
        <dbReference type="EnsemblMetazoa" id="XP_019762514.1"/>
    </source>
</evidence>
<evidence type="ECO:0000256" key="1">
    <source>
        <dbReference type="SAM" id="Coils"/>
    </source>
</evidence>
<organism evidence="2 3">
    <name type="scientific">Dendroctonus ponderosae</name>
    <name type="common">Mountain pine beetle</name>
    <dbReference type="NCBI Taxonomy" id="77166"/>
    <lineage>
        <taxon>Eukaryota</taxon>
        <taxon>Metazoa</taxon>
        <taxon>Ecdysozoa</taxon>
        <taxon>Arthropoda</taxon>
        <taxon>Hexapoda</taxon>
        <taxon>Insecta</taxon>
        <taxon>Pterygota</taxon>
        <taxon>Neoptera</taxon>
        <taxon>Endopterygota</taxon>
        <taxon>Coleoptera</taxon>
        <taxon>Polyphaga</taxon>
        <taxon>Cucujiformia</taxon>
        <taxon>Curculionidae</taxon>
        <taxon>Scolytinae</taxon>
        <taxon>Dendroctonus</taxon>
    </lineage>
</organism>
<reference evidence="2" key="2">
    <citation type="submission" date="2024-08" db="UniProtKB">
        <authorList>
            <consortium name="EnsemblMetazoa"/>
        </authorList>
    </citation>
    <scope>IDENTIFICATION</scope>
</reference>
<feature type="coiled-coil region" evidence="1">
    <location>
        <begin position="142"/>
        <end position="178"/>
    </location>
</feature>
<protein>
    <recommendedName>
        <fullName evidence="4">G-patch domain-containing protein</fullName>
    </recommendedName>
</protein>
<reference evidence="3" key="1">
    <citation type="journal article" date="2013" name="Genome Biol.">
        <title>Draft genome of the mountain pine beetle, Dendroctonus ponderosae Hopkins, a major forest pest.</title>
        <authorList>
            <person name="Keeling C.I."/>
            <person name="Yuen M.M."/>
            <person name="Liao N.Y."/>
            <person name="Docking T.R."/>
            <person name="Chan S.K."/>
            <person name="Taylor G.A."/>
            <person name="Palmquist D.L."/>
            <person name="Jackman S.D."/>
            <person name="Nguyen A."/>
            <person name="Li M."/>
            <person name="Henderson H."/>
            <person name="Janes J.K."/>
            <person name="Zhao Y."/>
            <person name="Pandoh P."/>
            <person name="Moore R."/>
            <person name="Sperling F.A."/>
            <person name="Huber D.P."/>
            <person name="Birol I."/>
            <person name="Jones S.J."/>
            <person name="Bohlmann J."/>
        </authorList>
    </citation>
    <scope>NUCLEOTIDE SEQUENCE</scope>
</reference>
<name>A0AAR5PNB0_DENPD</name>
<proteinExistence type="predicted"/>
<accession>A0AAR5PNB0</accession>
<keyword evidence="3" id="KW-1185">Reference proteome</keyword>
<dbReference type="AlphaFoldDB" id="A0AAR5PNB0"/>